<reference evidence="4 5" key="1">
    <citation type="submission" date="2018-11" db="EMBL/GenBank/DDBJ databases">
        <title>Sequencing the genomes of 1000 actinobacteria strains.</title>
        <authorList>
            <person name="Klenk H.-P."/>
        </authorList>
    </citation>
    <scope>NUCLEOTIDE SEQUENCE [LARGE SCALE GENOMIC DNA]</scope>
    <source>
        <strain evidence="4 5">DSM 11294</strain>
    </source>
</reference>
<protein>
    <submittedName>
        <fullName evidence="4">ADP-ribose pyrophosphatase YjhB (NUDIX family)</fullName>
    </submittedName>
</protein>
<accession>A0A3N2BES9</accession>
<proteinExistence type="predicted"/>
<dbReference type="Pfam" id="PF00293">
    <property type="entry name" value="NUDIX"/>
    <property type="match status" value="1"/>
</dbReference>
<sequence length="177" mass="19015">MALNWLYADLMPTPDFILDLRRRIGTELLWLSGVTGVVLDEGGQVLLGRRSDNGLWALPSGILEPGEEPAMGLLREITEETAIIAEALALTHVSVGPPTSYPNGDRTQFLDLTFWCRPLSGEAQVADEESTEVGWFALGDLPAPLAPSSAERLAATLRYRHDPGAGASFAGRAETGD</sequence>
<evidence type="ECO:0000313" key="4">
    <source>
        <dbReference type="EMBL" id="ROR73773.1"/>
    </source>
</evidence>
<dbReference type="SUPFAM" id="SSF55811">
    <property type="entry name" value="Nudix"/>
    <property type="match status" value="1"/>
</dbReference>
<dbReference type="PANTHER" id="PTHR43046">
    <property type="entry name" value="GDP-MANNOSE MANNOSYL HYDROLASE"/>
    <property type="match status" value="1"/>
</dbReference>
<dbReference type="PANTHER" id="PTHR43046:SF16">
    <property type="entry name" value="ADP-RIBOSE PYROPHOSPHATASE YJHB-RELATED"/>
    <property type="match status" value="1"/>
</dbReference>
<dbReference type="Proteomes" id="UP000280668">
    <property type="component" value="Unassembled WGS sequence"/>
</dbReference>
<evidence type="ECO:0000256" key="1">
    <source>
        <dbReference type="ARBA" id="ARBA00001946"/>
    </source>
</evidence>
<comment type="cofactor">
    <cofactor evidence="1">
        <name>Mg(2+)</name>
        <dbReference type="ChEBI" id="CHEBI:18420"/>
    </cofactor>
</comment>
<dbReference type="PROSITE" id="PS51462">
    <property type="entry name" value="NUDIX"/>
    <property type="match status" value="1"/>
</dbReference>
<gene>
    <name evidence="4" type="ORF">EDD31_2161</name>
</gene>
<dbReference type="CDD" id="cd18879">
    <property type="entry name" value="NUDIX_Hydrolase"/>
    <property type="match status" value="1"/>
</dbReference>
<dbReference type="AlphaFoldDB" id="A0A3N2BES9"/>
<dbReference type="InterPro" id="IPR000086">
    <property type="entry name" value="NUDIX_hydrolase_dom"/>
</dbReference>
<name>A0A3N2BES9_9MICO</name>
<dbReference type="EMBL" id="RKHK01000001">
    <property type="protein sequence ID" value="ROR73773.1"/>
    <property type="molecule type" value="Genomic_DNA"/>
</dbReference>
<keyword evidence="2" id="KW-0378">Hydrolase</keyword>
<keyword evidence="5" id="KW-1185">Reference proteome</keyword>
<dbReference type="InterPro" id="IPR015797">
    <property type="entry name" value="NUDIX_hydrolase-like_dom_sf"/>
</dbReference>
<dbReference type="Gene3D" id="3.90.79.10">
    <property type="entry name" value="Nucleoside Triphosphate Pyrophosphohydrolase"/>
    <property type="match status" value="1"/>
</dbReference>
<evidence type="ECO:0000256" key="2">
    <source>
        <dbReference type="ARBA" id="ARBA00022801"/>
    </source>
</evidence>
<dbReference type="GO" id="GO:0016787">
    <property type="term" value="F:hydrolase activity"/>
    <property type="evidence" value="ECO:0007669"/>
    <property type="project" value="UniProtKB-KW"/>
</dbReference>
<evidence type="ECO:0000259" key="3">
    <source>
        <dbReference type="PROSITE" id="PS51462"/>
    </source>
</evidence>
<organism evidence="4 5">
    <name type="scientific">Bogoriella caseilytica</name>
    <dbReference type="NCBI Taxonomy" id="56055"/>
    <lineage>
        <taxon>Bacteria</taxon>
        <taxon>Bacillati</taxon>
        <taxon>Actinomycetota</taxon>
        <taxon>Actinomycetes</taxon>
        <taxon>Micrococcales</taxon>
        <taxon>Bogoriellaceae</taxon>
        <taxon>Bogoriella</taxon>
    </lineage>
</organism>
<comment type="caution">
    <text evidence="4">The sequence shown here is derived from an EMBL/GenBank/DDBJ whole genome shotgun (WGS) entry which is preliminary data.</text>
</comment>
<feature type="domain" description="Nudix hydrolase" evidence="3">
    <location>
        <begin position="29"/>
        <end position="159"/>
    </location>
</feature>
<evidence type="ECO:0000313" key="5">
    <source>
        <dbReference type="Proteomes" id="UP000280668"/>
    </source>
</evidence>